<dbReference type="Proteomes" id="UP000539313">
    <property type="component" value="Unassembled WGS sequence"/>
</dbReference>
<dbReference type="SUPFAM" id="SSF55874">
    <property type="entry name" value="ATPase domain of HSP90 chaperone/DNA topoisomerase II/histidine kinase"/>
    <property type="match status" value="1"/>
</dbReference>
<keyword evidence="4" id="KW-1185">Reference proteome</keyword>
<dbReference type="InterPro" id="IPR036890">
    <property type="entry name" value="HATPase_C_sf"/>
</dbReference>
<reference evidence="3 4" key="1">
    <citation type="submission" date="2020-08" db="EMBL/GenBank/DDBJ databases">
        <title>Sequencing the genomes of 1000 actinobacteria strains.</title>
        <authorList>
            <person name="Klenk H.-P."/>
        </authorList>
    </citation>
    <scope>NUCLEOTIDE SEQUENCE [LARGE SCALE GENOMIC DNA]</scope>
    <source>
        <strain evidence="3 4">DSM 45823</strain>
    </source>
</reference>
<dbReference type="InterPro" id="IPR003594">
    <property type="entry name" value="HATPase_dom"/>
</dbReference>
<dbReference type="AlphaFoldDB" id="A0A7W3MUT5"/>
<accession>A0A7W3MUT5</accession>
<dbReference type="GO" id="GO:0004674">
    <property type="term" value="F:protein serine/threonine kinase activity"/>
    <property type="evidence" value="ECO:0007669"/>
    <property type="project" value="UniProtKB-KW"/>
</dbReference>
<comment type="caution">
    <text evidence="3">The sequence shown here is derived from an EMBL/GenBank/DDBJ whole genome shotgun (WGS) entry which is preliminary data.</text>
</comment>
<dbReference type="PANTHER" id="PTHR35526">
    <property type="entry name" value="ANTI-SIGMA-F FACTOR RSBW-RELATED"/>
    <property type="match status" value="1"/>
</dbReference>
<evidence type="ECO:0000313" key="4">
    <source>
        <dbReference type="Proteomes" id="UP000539313"/>
    </source>
</evidence>
<dbReference type="InterPro" id="IPR050267">
    <property type="entry name" value="Anti-sigma-factor_SerPK"/>
</dbReference>
<dbReference type="Gene3D" id="3.30.565.10">
    <property type="entry name" value="Histidine kinase-like ATPase, C-terminal domain"/>
    <property type="match status" value="1"/>
</dbReference>
<protein>
    <recommendedName>
        <fullName evidence="2">Histidine kinase/HSP90-like ATPase domain-containing protein</fullName>
    </recommendedName>
</protein>
<proteinExistence type="predicted"/>
<evidence type="ECO:0000313" key="3">
    <source>
        <dbReference type="EMBL" id="MBA9002300.1"/>
    </source>
</evidence>
<sequence length="103" mass="11361">MDDVFLVASELINNAIKETPGELILFRLSREEPFLTVAVWDSSPRRPYVRRPPNAAEGGLDISPESWDDNGGWGLPIVTALAVDCGCGKDPRGGKWVWARLKP</sequence>
<dbReference type="EMBL" id="JACJII010000001">
    <property type="protein sequence ID" value="MBA9002300.1"/>
    <property type="molecule type" value="Genomic_DNA"/>
</dbReference>
<keyword evidence="1" id="KW-0418">Kinase</keyword>
<keyword evidence="1" id="KW-0808">Transferase</keyword>
<dbReference type="Pfam" id="PF13581">
    <property type="entry name" value="HATPase_c_2"/>
    <property type="match status" value="1"/>
</dbReference>
<organism evidence="3 4">
    <name type="scientific">Thermomonospora cellulosilytica</name>
    <dbReference type="NCBI Taxonomy" id="1411118"/>
    <lineage>
        <taxon>Bacteria</taxon>
        <taxon>Bacillati</taxon>
        <taxon>Actinomycetota</taxon>
        <taxon>Actinomycetes</taxon>
        <taxon>Streptosporangiales</taxon>
        <taxon>Thermomonosporaceae</taxon>
        <taxon>Thermomonospora</taxon>
    </lineage>
</organism>
<dbReference type="CDD" id="cd16936">
    <property type="entry name" value="HATPase_RsbW-like"/>
    <property type="match status" value="1"/>
</dbReference>
<evidence type="ECO:0000259" key="2">
    <source>
        <dbReference type="Pfam" id="PF13581"/>
    </source>
</evidence>
<evidence type="ECO:0000256" key="1">
    <source>
        <dbReference type="ARBA" id="ARBA00022527"/>
    </source>
</evidence>
<dbReference type="RefSeq" id="WP_182704373.1">
    <property type="nucleotide sequence ID" value="NZ_JACJII010000001.1"/>
</dbReference>
<keyword evidence="1" id="KW-0723">Serine/threonine-protein kinase</keyword>
<name>A0A7W3MUT5_9ACTN</name>
<dbReference type="PANTHER" id="PTHR35526:SF3">
    <property type="entry name" value="ANTI-SIGMA-F FACTOR RSBW"/>
    <property type="match status" value="1"/>
</dbReference>
<feature type="domain" description="Histidine kinase/HSP90-like ATPase" evidence="2">
    <location>
        <begin position="2"/>
        <end position="100"/>
    </location>
</feature>
<gene>
    <name evidence="3" type="ORF">HNR21_001182</name>
</gene>